<dbReference type="InterPro" id="IPR019557">
    <property type="entry name" value="AminoTfrase-like_pln_mobile"/>
</dbReference>
<dbReference type="AlphaFoldDB" id="A0A9D3WF64"/>
<dbReference type="InterPro" id="IPR044824">
    <property type="entry name" value="MAIN-like"/>
</dbReference>
<keyword evidence="3" id="KW-1185">Reference proteome</keyword>
<comment type="caution">
    <text evidence="2">The sequence shown here is derived from an EMBL/GenBank/DDBJ whole genome shotgun (WGS) entry which is preliminary data.</text>
</comment>
<dbReference type="GO" id="GO:0010073">
    <property type="term" value="P:meristem maintenance"/>
    <property type="evidence" value="ECO:0007669"/>
    <property type="project" value="InterPro"/>
</dbReference>
<gene>
    <name evidence="2" type="ORF">J1N35_005360</name>
</gene>
<accession>A0A9D3WF64</accession>
<reference evidence="2 3" key="1">
    <citation type="journal article" date="2021" name="Plant Biotechnol. J.">
        <title>Multi-omics assisted identification of the key and species-specific regulatory components of drought-tolerant mechanisms in Gossypium stocksii.</title>
        <authorList>
            <person name="Yu D."/>
            <person name="Ke L."/>
            <person name="Zhang D."/>
            <person name="Wu Y."/>
            <person name="Sun Y."/>
            <person name="Mei J."/>
            <person name="Sun J."/>
            <person name="Sun Y."/>
        </authorList>
    </citation>
    <scope>NUCLEOTIDE SEQUENCE [LARGE SCALE GENOMIC DNA]</scope>
    <source>
        <strain evidence="3">cv. E1</strain>
        <tissue evidence="2">Leaf</tissue>
    </source>
</reference>
<evidence type="ECO:0000259" key="1">
    <source>
        <dbReference type="Pfam" id="PF10536"/>
    </source>
</evidence>
<dbReference type="Pfam" id="PF10536">
    <property type="entry name" value="PMD"/>
    <property type="match status" value="1"/>
</dbReference>
<proteinExistence type="predicted"/>
<dbReference type="OrthoDB" id="1421598at2759"/>
<feature type="domain" description="Aminotransferase-like plant mobile" evidence="1">
    <location>
        <begin position="64"/>
        <end position="96"/>
    </location>
</feature>
<dbReference type="PANTHER" id="PTHR46033:SF8">
    <property type="entry name" value="PROTEIN MAINTENANCE OF MERISTEMS-LIKE"/>
    <property type="match status" value="1"/>
</dbReference>
<name>A0A9D3WF64_9ROSI</name>
<organism evidence="2 3">
    <name type="scientific">Gossypium stocksii</name>
    <dbReference type="NCBI Taxonomy" id="47602"/>
    <lineage>
        <taxon>Eukaryota</taxon>
        <taxon>Viridiplantae</taxon>
        <taxon>Streptophyta</taxon>
        <taxon>Embryophyta</taxon>
        <taxon>Tracheophyta</taxon>
        <taxon>Spermatophyta</taxon>
        <taxon>Magnoliopsida</taxon>
        <taxon>eudicotyledons</taxon>
        <taxon>Gunneridae</taxon>
        <taxon>Pentapetalae</taxon>
        <taxon>rosids</taxon>
        <taxon>malvids</taxon>
        <taxon>Malvales</taxon>
        <taxon>Malvaceae</taxon>
        <taxon>Malvoideae</taxon>
        <taxon>Gossypium</taxon>
    </lineage>
</organism>
<protein>
    <recommendedName>
        <fullName evidence="1">Aminotransferase-like plant mobile domain-containing protein</fullName>
    </recommendedName>
</protein>
<dbReference type="Proteomes" id="UP000828251">
    <property type="component" value="Unassembled WGS sequence"/>
</dbReference>
<sequence length="97" mass="11367">MAGSLIRLDNKHISVNQLQMTKDQILQCHICNLPCPPSPLIETYLREVDFWHVALVSWGCKLYPKLISESVERWRPETHTFHLPFNECTIPLEDMHL</sequence>
<dbReference type="EMBL" id="JAIQCV010000002">
    <property type="protein sequence ID" value="KAH1122200.1"/>
    <property type="molecule type" value="Genomic_DNA"/>
</dbReference>
<evidence type="ECO:0000313" key="3">
    <source>
        <dbReference type="Proteomes" id="UP000828251"/>
    </source>
</evidence>
<evidence type="ECO:0000313" key="2">
    <source>
        <dbReference type="EMBL" id="KAH1122200.1"/>
    </source>
</evidence>
<dbReference type="PANTHER" id="PTHR46033">
    <property type="entry name" value="PROTEIN MAIN-LIKE 2"/>
    <property type="match status" value="1"/>
</dbReference>